<gene>
    <name evidence="3" type="ORF">GCM10010405_00910</name>
</gene>
<keyword evidence="4" id="KW-1185">Reference proteome</keyword>
<keyword evidence="2" id="KW-1133">Transmembrane helix</keyword>
<feature type="compositionally biased region" description="Basic and acidic residues" evidence="1">
    <location>
        <begin position="98"/>
        <end position="109"/>
    </location>
</feature>
<organism evidence="3 4">
    <name type="scientific">Streptomyces macrosporus</name>
    <dbReference type="NCBI Taxonomy" id="44032"/>
    <lineage>
        <taxon>Bacteria</taxon>
        <taxon>Bacillati</taxon>
        <taxon>Actinomycetota</taxon>
        <taxon>Actinomycetes</taxon>
        <taxon>Kitasatosporales</taxon>
        <taxon>Streptomycetaceae</taxon>
        <taxon>Streptomyces</taxon>
    </lineage>
</organism>
<comment type="caution">
    <text evidence="3">The sequence shown here is derived from an EMBL/GenBank/DDBJ whole genome shotgun (WGS) entry which is preliminary data.</text>
</comment>
<evidence type="ECO:0000313" key="4">
    <source>
        <dbReference type="Proteomes" id="UP001501638"/>
    </source>
</evidence>
<sequence length="109" mass="11275">MTGVRVGNRLRVAGVVVLTVTGCAVATLAALAGNAATGQERWPGALDLLRRHPWEATGTPAVIGVVLASRSDVRRSCIALAPCGPGPSGPQGAVVHRPLRERGSRRPRP</sequence>
<dbReference type="RefSeq" id="WP_344319963.1">
    <property type="nucleotide sequence ID" value="NZ_BAAASZ010000003.1"/>
</dbReference>
<keyword evidence="2" id="KW-0812">Transmembrane</keyword>
<keyword evidence="2" id="KW-0472">Membrane</keyword>
<feature type="transmembrane region" description="Helical" evidence="2">
    <location>
        <begin position="12"/>
        <end position="32"/>
    </location>
</feature>
<reference evidence="4" key="1">
    <citation type="journal article" date="2019" name="Int. J. Syst. Evol. Microbiol.">
        <title>The Global Catalogue of Microorganisms (GCM) 10K type strain sequencing project: providing services to taxonomists for standard genome sequencing and annotation.</title>
        <authorList>
            <consortium name="The Broad Institute Genomics Platform"/>
            <consortium name="The Broad Institute Genome Sequencing Center for Infectious Disease"/>
            <person name="Wu L."/>
            <person name="Ma J."/>
        </authorList>
    </citation>
    <scope>NUCLEOTIDE SEQUENCE [LARGE SCALE GENOMIC DNA]</scope>
    <source>
        <strain evidence="4">JCM 6305</strain>
    </source>
</reference>
<feature type="region of interest" description="Disordered" evidence="1">
    <location>
        <begin position="84"/>
        <end position="109"/>
    </location>
</feature>
<evidence type="ECO:0000256" key="1">
    <source>
        <dbReference type="SAM" id="MobiDB-lite"/>
    </source>
</evidence>
<dbReference type="Proteomes" id="UP001501638">
    <property type="component" value="Unassembled WGS sequence"/>
</dbReference>
<name>A0ABP5WA68_9ACTN</name>
<proteinExistence type="predicted"/>
<dbReference type="PROSITE" id="PS51257">
    <property type="entry name" value="PROKAR_LIPOPROTEIN"/>
    <property type="match status" value="1"/>
</dbReference>
<dbReference type="EMBL" id="BAAASZ010000003">
    <property type="protein sequence ID" value="GAA2422467.1"/>
    <property type="molecule type" value="Genomic_DNA"/>
</dbReference>
<evidence type="ECO:0000256" key="2">
    <source>
        <dbReference type="SAM" id="Phobius"/>
    </source>
</evidence>
<accession>A0ABP5WA68</accession>
<protein>
    <submittedName>
        <fullName evidence="3">Uncharacterized protein</fullName>
    </submittedName>
</protein>
<evidence type="ECO:0000313" key="3">
    <source>
        <dbReference type="EMBL" id="GAA2422467.1"/>
    </source>
</evidence>